<dbReference type="InterPro" id="IPR006221">
    <property type="entry name" value="TrpG/PapA_dom"/>
</dbReference>
<evidence type="ECO:0000256" key="1">
    <source>
        <dbReference type="ARBA" id="ARBA00022962"/>
    </source>
</evidence>
<comment type="caution">
    <text evidence="3">The sequence shown here is derived from an EMBL/GenBank/DDBJ whole genome shotgun (WGS) entry which is preliminary data.</text>
</comment>
<dbReference type="PANTHER" id="PTHR43418:SF4">
    <property type="entry name" value="MULTIFUNCTIONAL TRYPTOPHAN BIOSYNTHESIS PROTEIN"/>
    <property type="match status" value="1"/>
</dbReference>
<sequence length="199" mass="22525">MVEMILLIDNYDSFTYNIYQTACEFDDVLVYRNDKVTVKDIEMLKPSHIIISPGPGVPKDAGISIEIIKHFKGVMPILGICLGHQCIAEAFNGKVVRAKEIFHGKTSKIYIKEKKDIFQGIDSPFEATRYHSLIVSNEMFPKELKITASTQNGEIMALRHISYQIYGVQFHPESILTTVGPKLIENFVNIKVERGVSYV</sequence>
<dbReference type="SUPFAM" id="SSF52317">
    <property type="entry name" value="Class I glutamine amidotransferase-like"/>
    <property type="match status" value="1"/>
</dbReference>
<dbReference type="PRINTS" id="PR00097">
    <property type="entry name" value="ANTSNTHASEII"/>
</dbReference>
<dbReference type="Proteomes" id="UP000236950">
    <property type="component" value="Unassembled WGS sequence"/>
</dbReference>
<evidence type="ECO:0000259" key="2">
    <source>
        <dbReference type="Pfam" id="PF00117"/>
    </source>
</evidence>
<proteinExistence type="predicted"/>
<keyword evidence="4" id="KW-1185">Reference proteome</keyword>
<name>A0A2S5EGK1_9BACT</name>
<accession>A0A2S5EGK1</accession>
<protein>
    <submittedName>
        <fullName evidence="3">Anthranilate synthase subunit II</fullName>
    </submittedName>
</protein>
<organism evidence="3 4">
    <name type="scientific">Petrotoga halophila DSM 16923</name>
    <dbReference type="NCBI Taxonomy" id="1122953"/>
    <lineage>
        <taxon>Bacteria</taxon>
        <taxon>Thermotogati</taxon>
        <taxon>Thermotogota</taxon>
        <taxon>Thermotogae</taxon>
        <taxon>Petrotogales</taxon>
        <taxon>Petrotogaceae</taxon>
        <taxon>Petrotoga</taxon>
    </lineage>
</organism>
<dbReference type="Gene3D" id="3.40.50.880">
    <property type="match status" value="1"/>
</dbReference>
<dbReference type="EMBL" id="JALY01000168">
    <property type="protein sequence ID" value="POZ92270.1"/>
    <property type="molecule type" value="Genomic_DNA"/>
</dbReference>
<dbReference type="GO" id="GO:0004049">
    <property type="term" value="F:anthranilate synthase activity"/>
    <property type="evidence" value="ECO:0007669"/>
    <property type="project" value="TreeGrafter"/>
</dbReference>
<dbReference type="PRINTS" id="PR00096">
    <property type="entry name" value="GATASE"/>
</dbReference>
<keyword evidence="1" id="KW-0315">Glutamine amidotransferase</keyword>
<dbReference type="CDD" id="cd01743">
    <property type="entry name" value="GATase1_Anthranilate_Synthase"/>
    <property type="match status" value="1"/>
</dbReference>
<dbReference type="GO" id="GO:0005829">
    <property type="term" value="C:cytosol"/>
    <property type="evidence" value="ECO:0007669"/>
    <property type="project" value="TreeGrafter"/>
</dbReference>
<gene>
    <name evidence="3" type="ORF">AA81_08105</name>
</gene>
<dbReference type="PANTHER" id="PTHR43418">
    <property type="entry name" value="MULTIFUNCTIONAL TRYPTOPHAN BIOSYNTHESIS PROTEIN-RELATED"/>
    <property type="match status" value="1"/>
</dbReference>
<dbReference type="PROSITE" id="PS51273">
    <property type="entry name" value="GATASE_TYPE_1"/>
    <property type="match status" value="1"/>
</dbReference>
<dbReference type="InterPro" id="IPR050472">
    <property type="entry name" value="Anth_synth/Amidotransfase"/>
</dbReference>
<evidence type="ECO:0000313" key="4">
    <source>
        <dbReference type="Proteomes" id="UP000236950"/>
    </source>
</evidence>
<dbReference type="InterPro" id="IPR029062">
    <property type="entry name" value="Class_I_gatase-like"/>
</dbReference>
<dbReference type="GO" id="GO:0000162">
    <property type="term" value="P:L-tryptophan biosynthetic process"/>
    <property type="evidence" value="ECO:0007669"/>
    <property type="project" value="TreeGrafter"/>
</dbReference>
<dbReference type="Pfam" id="PF00117">
    <property type="entry name" value="GATase"/>
    <property type="match status" value="1"/>
</dbReference>
<dbReference type="FunFam" id="3.40.50.880:FF:000003">
    <property type="entry name" value="Anthranilate synthase component II"/>
    <property type="match status" value="1"/>
</dbReference>
<reference evidence="3 4" key="1">
    <citation type="submission" date="2014-01" db="EMBL/GenBank/DDBJ databases">
        <title>Comparative genomics of Petrotoga.</title>
        <authorList>
            <person name="Chow K."/>
            <person name="Charchuk R."/>
            <person name="Nesbo C.L."/>
        </authorList>
    </citation>
    <scope>NUCLEOTIDE SEQUENCE [LARGE SCALE GENOMIC DNA]</scope>
    <source>
        <strain evidence="3 4">DSM 16923</strain>
    </source>
</reference>
<dbReference type="InterPro" id="IPR017926">
    <property type="entry name" value="GATASE"/>
</dbReference>
<dbReference type="AlphaFoldDB" id="A0A2S5EGK1"/>
<feature type="domain" description="Glutamine amidotransferase" evidence="2">
    <location>
        <begin position="6"/>
        <end position="188"/>
    </location>
</feature>
<dbReference type="NCBIfam" id="TIGR00566">
    <property type="entry name" value="trpG_papA"/>
    <property type="match status" value="1"/>
</dbReference>
<dbReference type="PRINTS" id="PR00099">
    <property type="entry name" value="CPSGATASE"/>
</dbReference>
<evidence type="ECO:0000313" key="3">
    <source>
        <dbReference type="EMBL" id="POZ92270.1"/>
    </source>
</evidence>